<dbReference type="PANTHER" id="PTHR11043:SF0">
    <property type="entry name" value="COATOMER SUBUNIT ZETA"/>
    <property type="match status" value="1"/>
</dbReference>
<dbReference type="SUPFAM" id="SSF64356">
    <property type="entry name" value="SNARE-like"/>
    <property type="match status" value="1"/>
</dbReference>
<reference evidence="14 15" key="1">
    <citation type="journal article" date="2013" name="Nat. Genet.">
        <title>The genome of the hydatid tapeworm Echinococcus granulosus.</title>
        <authorList>
            <person name="Zheng H."/>
            <person name="Zhang W."/>
            <person name="Zhang L."/>
            <person name="Zhang Z."/>
            <person name="Li J."/>
            <person name="Lu G."/>
            <person name="Zhu Y."/>
            <person name="Wang Y."/>
            <person name="Huang Y."/>
            <person name="Liu J."/>
            <person name="Kang H."/>
            <person name="Chen J."/>
            <person name="Wang L."/>
            <person name="Chen A."/>
            <person name="Yu S."/>
            <person name="Gao Z."/>
            <person name="Jin L."/>
            <person name="Gu W."/>
            <person name="Wang Z."/>
            <person name="Zhao L."/>
            <person name="Shi B."/>
            <person name="Wen H."/>
            <person name="Lin R."/>
            <person name="Jones M.K."/>
            <person name="Brejova B."/>
            <person name="Vinar T."/>
            <person name="Zhao G."/>
            <person name="McManus D.P."/>
            <person name="Chen Z."/>
            <person name="Zhou Y."/>
            <person name="Wang S."/>
        </authorList>
    </citation>
    <scope>NUCLEOTIDE SEQUENCE [LARGE SCALE GENOMIC DNA]</scope>
</reference>
<evidence type="ECO:0000256" key="12">
    <source>
        <dbReference type="RuleBase" id="RU366053"/>
    </source>
</evidence>
<accession>W6UL41</accession>
<evidence type="ECO:0000256" key="10">
    <source>
        <dbReference type="ARBA" id="ARBA00023329"/>
    </source>
</evidence>
<dbReference type="RefSeq" id="XP_024345415.1">
    <property type="nucleotide sequence ID" value="XM_024500170.1"/>
</dbReference>
<dbReference type="GO" id="GO:0006890">
    <property type="term" value="P:retrograde vesicle-mediated transport, Golgi to endoplasmic reticulum"/>
    <property type="evidence" value="ECO:0007669"/>
    <property type="project" value="UniProtKB-UniRule"/>
</dbReference>
<evidence type="ECO:0000256" key="1">
    <source>
        <dbReference type="ARBA" id="ARBA00004255"/>
    </source>
</evidence>
<dbReference type="OrthoDB" id="10249988at2759"/>
<evidence type="ECO:0000313" key="14">
    <source>
        <dbReference type="EMBL" id="EUB54219.1"/>
    </source>
</evidence>
<keyword evidence="9 12" id="KW-0472">Membrane</keyword>
<keyword evidence="7 12" id="KW-0653">Protein transport</keyword>
<name>W6UL41_ECHGR</name>
<dbReference type="STRING" id="6210.W6UL41"/>
<dbReference type="PANTHER" id="PTHR11043">
    <property type="entry name" value="ZETA-COAT PROTEIN"/>
    <property type="match status" value="1"/>
</dbReference>
<evidence type="ECO:0000256" key="6">
    <source>
        <dbReference type="ARBA" id="ARBA00022892"/>
    </source>
</evidence>
<keyword evidence="4 12" id="KW-0813">Transport</keyword>
<evidence type="ECO:0000256" key="5">
    <source>
        <dbReference type="ARBA" id="ARBA00022490"/>
    </source>
</evidence>
<evidence type="ECO:0000256" key="2">
    <source>
        <dbReference type="ARBA" id="ARBA00006972"/>
    </source>
</evidence>
<comment type="similarity">
    <text evidence="2 12">Belongs to the adaptor complexes small subunit family.</text>
</comment>
<comment type="caution">
    <text evidence="14">The sequence shown here is derived from an EMBL/GenBank/DDBJ whole genome shotgun (WGS) entry which is preliminary data.</text>
</comment>
<dbReference type="EMBL" id="APAU02000303">
    <property type="protein sequence ID" value="EUB54219.1"/>
    <property type="molecule type" value="Genomic_DNA"/>
</dbReference>
<evidence type="ECO:0000256" key="8">
    <source>
        <dbReference type="ARBA" id="ARBA00023034"/>
    </source>
</evidence>
<organism evidence="14 15">
    <name type="scientific">Echinococcus granulosus</name>
    <name type="common">Hydatid tapeworm</name>
    <dbReference type="NCBI Taxonomy" id="6210"/>
    <lineage>
        <taxon>Eukaryota</taxon>
        <taxon>Metazoa</taxon>
        <taxon>Spiralia</taxon>
        <taxon>Lophotrochozoa</taxon>
        <taxon>Platyhelminthes</taxon>
        <taxon>Cestoda</taxon>
        <taxon>Eucestoda</taxon>
        <taxon>Cyclophyllidea</taxon>
        <taxon>Taeniidae</taxon>
        <taxon>Echinococcus</taxon>
        <taxon>Echinococcus granulosus group</taxon>
    </lineage>
</organism>
<dbReference type="InterPro" id="IPR039652">
    <property type="entry name" value="Coatomer_zeta"/>
</dbReference>
<dbReference type="GO" id="GO:0000139">
    <property type="term" value="C:Golgi membrane"/>
    <property type="evidence" value="ECO:0007669"/>
    <property type="project" value="UniProtKB-SubCell"/>
</dbReference>
<keyword evidence="5 12" id="KW-0963">Cytoplasm</keyword>
<dbReference type="GO" id="GO:0006891">
    <property type="term" value="P:intra-Golgi vesicle-mediated transport"/>
    <property type="evidence" value="ECO:0007669"/>
    <property type="project" value="TreeGrafter"/>
</dbReference>
<feature type="domain" description="AP complex mu/sigma subunit" evidence="13">
    <location>
        <begin position="31"/>
        <end position="166"/>
    </location>
</feature>
<keyword evidence="6 12" id="KW-0931">ER-Golgi transport</keyword>
<dbReference type="InterPro" id="IPR011012">
    <property type="entry name" value="Longin-like_dom_sf"/>
</dbReference>
<sequence>MTAVGHRGLHWVASGLYGVMTALKDLSLYAVKAILILDNEGKRIIVKYYDNTFPSLKAQLDFEKKLFSKTSKSAYAEITLFEGTTCVHRTTSDIYFYIIGDVNENELMLMNALTCLHDSITQILRGNLEKKTLLDNLELIYLAVDELCDEGIIMEYDSAALASRVGIKPEETSLSEQTVTQAMQAAREQIKMALLR</sequence>
<proteinExistence type="inferred from homology"/>
<evidence type="ECO:0000256" key="7">
    <source>
        <dbReference type="ARBA" id="ARBA00022927"/>
    </source>
</evidence>
<dbReference type="OMA" id="NELMLHS"/>
<dbReference type="KEGG" id="egl:EGR_10921"/>
<protein>
    <recommendedName>
        <fullName evidence="12">Coatomer subunit zeta</fullName>
    </recommendedName>
</protein>
<evidence type="ECO:0000256" key="9">
    <source>
        <dbReference type="ARBA" id="ARBA00023136"/>
    </source>
</evidence>
<dbReference type="GO" id="GO:0006886">
    <property type="term" value="P:intracellular protein transport"/>
    <property type="evidence" value="ECO:0007669"/>
    <property type="project" value="TreeGrafter"/>
</dbReference>
<dbReference type="Proteomes" id="UP000019149">
    <property type="component" value="Unassembled WGS sequence"/>
</dbReference>
<comment type="subcellular location">
    <subcellularLocation>
        <location evidence="12">Cytoplasm</location>
    </subcellularLocation>
    <subcellularLocation>
        <location evidence="1 12">Golgi apparatus membrane</location>
        <topology evidence="1 12">Peripheral membrane protein</topology>
        <orientation evidence="1 12">Cytoplasmic side</orientation>
    </subcellularLocation>
    <subcellularLocation>
        <location evidence="12">Cytoplasmic vesicle</location>
        <location evidence="12">COPI-coated vesicle membrane</location>
        <topology evidence="12">Peripheral membrane protein</topology>
        <orientation evidence="12">Cytoplasmic side</orientation>
    </subcellularLocation>
</comment>
<evidence type="ECO:0000256" key="4">
    <source>
        <dbReference type="ARBA" id="ARBA00022448"/>
    </source>
</evidence>
<dbReference type="CTD" id="36346636"/>
<dbReference type="FunFam" id="3.30.450.60:FF:000013">
    <property type="entry name" value="Coatomer subunit zeta"/>
    <property type="match status" value="1"/>
</dbReference>
<evidence type="ECO:0000313" key="15">
    <source>
        <dbReference type="Proteomes" id="UP000019149"/>
    </source>
</evidence>
<evidence type="ECO:0000256" key="11">
    <source>
        <dbReference type="ARBA" id="ARBA00045555"/>
    </source>
</evidence>
<gene>
    <name evidence="14" type="ORF">EGR_10921</name>
</gene>
<evidence type="ECO:0000256" key="3">
    <source>
        <dbReference type="ARBA" id="ARBA00011775"/>
    </source>
</evidence>
<comment type="function">
    <text evidence="11">The coatomer is a cytosolic protein complex that binds to dilysine motifs and reversibly associates with Golgi non-clathrin-coated vesicles, which further mediate biosynthetic protein transport from the ER, via the Golgi up to the trans Golgi network. Coatomer complex is required for budding from Golgi membranes, and is essential for the retrograde Golgi-to-ER transport of dilysine-tagged proteins. The zeta subunit may be involved in regulating the coat assembly and, hence, the rate of biosynthetic protein transport due to its association-dissociation properties with the coatomer complex.</text>
</comment>
<dbReference type="Pfam" id="PF01217">
    <property type="entry name" value="Clat_adaptor_s"/>
    <property type="match status" value="1"/>
</dbReference>
<keyword evidence="15" id="KW-1185">Reference proteome</keyword>
<keyword evidence="10 12" id="KW-0968">Cytoplasmic vesicle</keyword>
<keyword evidence="8 12" id="KW-0333">Golgi apparatus</keyword>
<evidence type="ECO:0000259" key="13">
    <source>
        <dbReference type="Pfam" id="PF01217"/>
    </source>
</evidence>
<comment type="subunit">
    <text evidence="3 12">Oligomeric complex that consists of at least the alpha, beta, beta', gamma, delta, epsilon and zeta subunits.</text>
</comment>
<dbReference type="GO" id="GO:0030126">
    <property type="term" value="C:COPI vesicle coat"/>
    <property type="evidence" value="ECO:0007669"/>
    <property type="project" value="UniProtKB-UniRule"/>
</dbReference>
<dbReference type="Gene3D" id="3.30.450.60">
    <property type="match status" value="1"/>
</dbReference>
<dbReference type="AlphaFoldDB" id="W6UL41"/>
<dbReference type="InterPro" id="IPR022775">
    <property type="entry name" value="AP_mu_sigma_su"/>
</dbReference>
<dbReference type="GeneID" id="36346636"/>
<dbReference type="CDD" id="cd14829">
    <property type="entry name" value="Zeta-COP"/>
    <property type="match status" value="1"/>
</dbReference>